<protein>
    <submittedName>
        <fullName evidence="2">Uncharacterized protein</fullName>
    </submittedName>
</protein>
<evidence type="ECO:0000313" key="2">
    <source>
        <dbReference type="EMBL" id="KAK1640176.1"/>
    </source>
</evidence>
<proteinExistence type="predicted"/>
<evidence type="ECO:0000313" key="3">
    <source>
        <dbReference type="Proteomes" id="UP001243989"/>
    </source>
</evidence>
<dbReference type="Proteomes" id="UP001243989">
    <property type="component" value="Unassembled WGS sequence"/>
</dbReference>
<dbReference type="EMBL" id="JAHMHQ010000004">
    <property type="protein sequence ID" value="KAK1640176.1"/>
    <property type="molecule type" value="Genomic_DNA"/>
</dbReference>
<feature type="region of interest" description="Disordered" evidence="1">
    <location>
        <begin position="14"/>
        <end position="40"/>
    </location>
</feature>
<sequence length="176" mass="19552">MLLCQAKHNYRNLPRAYSNMQNTSLPPHSPGRNRQKPIDQPIYIARAPKKTRSDPSARRPKRPCARITLAGKPLDTAVAVRSTAGMTAPCSGDSSGIPFRKLSVLERPDGTFSSLQQVGGIHVLMGSAGQSKTERSLAKGENMTAHTRHWEIVSPWLVVPMLERSIVWRWAFPLVF</sequence>
<accession>A0AAI9ZYG3</accession>
<comment type="caution">
    <text evidence="2">The sequence shown here is derived from an EMBL/GenBank/DDBJ whole genome shotgun (WGS) entry which is preliminary data.</text>
</comment>
<dbReference type="GeneID" id="85474644"/>
<dbReference type="RefSeq" id="XP_060448783.1">
    <property type="nucleotide sequence ID" value="XM_060589782.1"/>
</dbReference>
<reference evidence="2" key="1">
    <citation type="submission" date="2021-06" db="EMBL/GenBank/DDBJ databases">
        <title>Comparative genomics, transcriptomics and evolutionary studies reveal genomic signatures of adaptation to plant cell wall in hemibiotrophic fungi.</title>
        <authorList>
            <consortium name="DOE Joint Genome Institute"/>
            <person name="Baroncelli R."/>
            <person name="Diaz J.F."/>
            <person name="Benocci T."/>
            <person name="Peng M."/>
            <person name="Battaglia E."/>
            <person name="Haridas S."/>
            <person name="Andreopoulos W."/>
            <person name="Labutti K."/>
            <person name="Pangilinan J."/>
            <person name="Floch G.L."/>
            <person name="Makela M.R."/>
            <person name="Henrissat B."/>
            <person name="Grigoriev I.V."/>
            <person name="Crouch J.A."/>
            <person name="De Vries R.P."/>
            <person name="Sukno S.A."/>
            <person name="Thon M.R."/>
        </authorList>
    </citation>
    <scope>NUCLEOTIDE SEQUENCE</scope>
    <source>
        <strain evidence="2">CBS 102054</strain>
    </source>
</reference>
<organism evidence="2 3">
    <name type="scientific">Colletotrichum phormii</name>
    <dbReference type="NCBI Taxonomy" id="359342"/>
    <lineage>
        <taxon>Eukaryota</taxon>
        <taxon>Fungi</taxon>
        <taxon>Dikarya</taxon>
        <taxon>Ascomycota</taxon>
        <taxon>Pezizomycotina</taxon>
        <taxon>Sordariomycetes</taxon>
        <taxon>Hypocreomycetidae</taxon>
        <taxon>Glomerellales</taxon>
        <taxon>Glomerellaceae</taxon>
        <taxon>Colletotrichum</taxon>
        <taxon>Colletotrichum acutatum species complex</taxon>
    </lineage>
</organism>
<evidence type="ECO:0000256" key="1">
    <source>
        <dbReference type="SAM" id="MobiDB-lite"/>
    </source>
</evidence>
<gene>
    <name evidence="2" type="ORF">BDP81DRAFT_419495</name>
</gene>
<keyword evidence="3" id="KW-1185">Reference proteome</keyword>
<dbReference type="AlphaFoldDB" id="A0AAI9ZYG3"/>
<name>A0AAI9ZYG3_9PEZI</name>